<dbReference type="WBParaSite" id="GPUH_0001584801-mRNA-1">
    <property type="protein sequence ID" value="GPUH_0001584801-mRNA-1"/>
    <property type="gene ID" value="GPUH_0001584801"/>
</dbReference>
<organism evidence="3">
    <name type="scientific">Gongylonema pulchrum</name>
    <dbReference type="NCBI Taxonomy" id="637853"/>
    <lineage>
        <taxon>Eukaryota</taxon>
        <taxon>Metazoa</taxon>
        <taxon>Ecdysozoa</taxon>
        <taxon>Nematoda</taxon>
        <taxon>Chromadorea</taxon>
        <taxon>Rhabditida</taxon>
        <taxon>Spirurina</taxon>
        <taxon>Spiruromorpha</taxon>
        <taxon>Spiruroidea</taxon>
        <taxon>Gongylonematidae</taxon>
        <taxon>Gongylonema</taxon>
    </lineage>
</organism>
<gene>
    <name evidence="1" type="ORF">GPUH_LOCUS15826</name>
</gene>
<protein>
    <submittedName>
        <fullName evidence="3">NADH dehydrogenase [ubiquinone] 1 alpha subcomplex subunit 7</fullName>
    </submittedName>
</protein>
<dbReference type="OrthoDB" id="5809150at2759"/>
<evidence type="ECO:0000313" key="2">
    <source>
        <dbReference type="Proteomes" id="UP000271098"/>
    </source>
</evidence>
<name>A0A183E4D5_9BILA</name>
<dbReference type="AlphaFoldDB" id="A0A183E4D5"/>
<dbReference type="Proteomes" id="UP000271098">
    <property type="component" value="Unassembled WGS sequence"/>
</dbReference>
<evidence type="ECO:0000313" key="3">
    <source>
        <dbReference type="WBParaSite" id="GPUH_0001584801-mRNA-1"/>
    </source>
</evidence>
<evidence type="ECO:0000313" key="1">
    <source>
        <dbReference type="EMBL" id="VDN26744.1"/>
    </source>
</evidence>
<proteinExistence type="predicted"/>
<reference evidence="3" key="1">
    <citation type="submission" date="2016-06" db="UniProtKB">
        <authorList>
            <consortium name="WormBaseParasite"/>
        </authorList>
    </citation>
    <scope>IDENTIFICATION</scope>
</reference>
<sequence>MAAPKGGNNFLQIGSKDYSVRDLGTKRWLEGRLNAYNTGLFTTPNYSAHIERPIAPVRNYVRYWLSPTTWQSRREKELNLGSASARGDYSYSSRYSKHPTYSRVASRLYTNY</sequence>
<accession>A0A183E4D5</accession>
<dbReference type="EMBL" id="UYRT01082962">
    <property type="protein sequence ID" value="VDN26744.1"/>
    <property type="molecule type" value="Genomic_DNA"/>
</dbReference>
<reference evidence="1 2" key="2">
    <citation type="submission" date="2018-11" db="EMBL/GenBank/DDBJ databases">
        <authorList>
            <consortium name="Pathogen Informatics"/>
        </authorList>
    </citation>
    <scope>NUCLEOTIDE SEQUENCE [LARGE SCALE GENOMIC DNA]</scope>
</reference>
<keyword evidence="2" id="KW-1185">Reference proteome</keyword>